<evidence type="ECO:0000256" key="10">
    <source>
        <dbReference type="SAM" id="MobiDB-lite"/>
    </source>
</evidence>
<organism evidence="13 14">
    <name type="scientific">Trichosporon asahii var. asahii (strain ATCC 90039 / CBS 2479 / JCM 2466 / KCTC 7840 / NBRC 103889/ NCYC 2677 / UAMH 7654)</name>
    <name type="common">Yeast</name>
    <dbReference type="NCBI Taxonomy" id="1186058"/>
    <lineage>
        <taxon>Eukaryota</taxon>
        <taxon>Fungi</taxon>
        <taxon>Dikarya</taxon>
        <taxon>Basidiomycota</taxon>
        <taxon>Agaricomycotina</taxon>
        <taxon>Tremellomycetes</taxon>
        <taxon>Trichosporonales</taxon>
        <taxon>Trichosporonaceae</taxon>
        <taxon>Trichosporon</taxon>
    </lineage>
</organism>
<evidence type="ECO:0000256" key="2">
    <source>
        <dbReference type="ARBA" id="ARBA00001947"/>
    </source>
</evidence>
<dbReference type="Pfam" id="PF09296">
    <property type="entry name" value="NUDIX-like"/>
    <property type="match status" value="1"/>
</dbReference>
<dbReference type="EC" id="3.6.1.22" evidence="4"/>
<sequence length="457" mass="50150">MRQLRPLASLLSLRFPLHSISARAFASTPIANRERRDDGFIHPEMTDNIVNFYAGQPPLNRLSFQRQDASLLNAYLPTAKFLVFDLGKVLCPTKRYNEIQYLTHAQVAPLLKEGFEDPPKDAKDAKVRQAARPVGASAVVFLGLDERGYEQENEGNVERPKGLPYFAIDASGTGFAGASKNSAVRAAESDKGEGKDEVTGSWGDPRATGSALDTFDAGVFATARALTDWNGRNRHCAACGAKTYSLWGGWKRACTTALEDPSKCFSNTGLHNFAYPRTDPVTIMGVLDPAGDRMLLGRQRAWPKGFYSCLAGFIEPGESFEDAVRREVFEEAGVKVGPVRYSSSQPWPFPANIMVGCYARAESDEIRLDLDNELEDAQWFPRSVVARLFEKEGSTHFSVKDYSAIDRALTAGEEDGCAVHGDLASRLTKIPPETAIAGKLIRQWALGPHALDLVSRL</sequence>
<evidence type="ECO:0000256" key="3">
    <source>
        <dbReference type="ARBA" id="ARBA00009595"/>
    </source>
</evidence>
<dbReference type="InterPro" id="IPR015797">
    <property type="entry name" value="NUDIX_hydrolase-like_dom_sf"/>
</dbReference>
<comment type="caution">
    <text evidence="13">The sequence shown here is derived from an EMBL/GenBank/DDBJ whole genome shotgun (WGS) entry which is preliminary data.</text>
</comment>
<dbReference type="GO" id="GO:0046872">
    <property type="term" value="F:metal ion binding"/>
    <property type="evidence" value="ECO:0007669"/>
    <property type="project" value="UniProtKB-KW"/>
</dbReference>
<evidence type="ECO:0000256" key="9">
    <source>
        <dbReference type="ARBA" id="ARBA00023679"/>
    </source>
</evidence>
<feature type="domain" description="Nudix hydrolase" evidence="12">
    <location>
        <begin position="276"/>
        <end position="403"/>
    </location>
</feature>
<keyword evidence="7" id="KW-0460">Magnesium</keyword>
<dbReference type="AlphaFoldDB" id="J4UCX7"/>
<evidence type="ECO:0000256" key="8">
    <source>
        <dbReference type="ARBA" id="ARBA00023027"/>
    </source>
</evidence>
<dbReference type="Gene3D" id="3.90.79.10">
    <property type="entry name" value="Nucleoside Triphosphate Pyrophosphohydrolase"/>
    <property type="match status" value="1"/>
</dbReference>
<dbReference type="GeneID" id="25985524"/>
<dbReference type="EMBL" id="ALBS01000185">
    <property type="protein sequence ID" value="EJT48915.1"/>
    <property type="molecule type" value="Genomic_DNA"/>
</dbReference>
<dbReference type="VEuPathDB" id="FungiDB:A1Q1_02010"/>
<evidence type="ECO:0000256" key="5">
    <source>
        <dbReference type="ARBA" id="ARBA00022723"/>
    </source>
</evidence>
<keyword evidence="8" id="KW-0520">NAD</keyword>
<dbReference type="GO" id="GO:0006742">
    <property type="term" value="P:NADP+ catabolic process"/>
    <property type="evidence" value="ECO:0007669"/>
    <property type="project" value="TreeGrafter"/>
</dbReference>
<dbReference type="InterPro" id="IPR050241">
    <property type="entry name" value="NAD-cap_RNA_hydrolase_NudC"/>
</dbReference>
<comment type="catalytic activity">
    <reaction evidence="9">
        <text>a 5'-end NAD(+)-phospho-ribonucleoside in mRNA + H2O = a 5'-end phospho-adenosine-phospho-ribonucleoside in mRNA + beta-nicotinamide D-ribonucleotide + 2 H(+)</text>
        <dbReference type="Rhea" id="RHEA:60876"/>
        <dbReference type="Rhea" id="RHEA-COMP:15698"/>
        <dbReference type="Rhea" id="RHEA-COMP:15719"/>
        <dbReference type="ChEBI" id="CHEBI:14649"/>
        <dbReference type="ChEBI" id="CHEBI:15377"/>
        <dbReference type="ChEBI" id="CHEBI:15378"/>
        <dbReference type="ChEBI" id="CHEBI:144029"/>
        <dbReference type="ChEBI" id="CHEBI:144051"/>
    </reaction>
    <physiologicalReaction direction="left-to-right" evidence="9">
        <dbReference type="Rhea" id="RHEA:60877"/>
    </physiologicalReaction>
</comment>
<evidence type="ECO:0000256" key="4">
    <source>
        <dbReference type="ARBA" id="ARBA00012381"/>
    </source>
</evidence>
<evidence type="ECO:0000256" key="11">
    <source>
        <dbReference type="SAM" id="SignalP"/>
    </source>
</evidence>
<protein>
    <recommendedName>
        <fullName evidence="4">NAD(+) diphosphatase</fullName>
        <ecNumber evidence="4">3.6.1.22</ecNumber>
    </recommendedName>
</protein>
<dbReference type="InterPro" id="IPR015375">
    <property type="entry name" value="NADH_PPase-like_N"/>
</dbReference>
<reference evidence="13 14" key="1">
    <citation type="journal article" date="2012" name="Eukaryot. Cell">
        <title>Draft genome sequence of CBS 2479, the standard type strain of Trichosporon asahii.</title>
        <authorList>
            <person name="Yang R.Y."/>
            <person name="Li H.T."/>
            <person name="Zhu H."/>
            <person name="Zhou G.P."/>
            <person name="Wang M."/>
            <person name="Wang L."/>
        </authorList>
    </citation>
    <scope>NUCLEOTIDE SEQUENCE [LARGE SCALE GENOMIC DNA]</scope>
    <source>
        <strain evidence="14">ATCC 90039 / CBS 2479 / JCM 2466 / KCTC 7840 / NCYC 2677 / UAMH 7654</strain>
    </source>
</reference>
<dbReference type="HOGENOM" id="CLU_037162_0_2_1"/>
<dbReference type="GO" id="GO:0005829">
    <property type="term" value="C:cytosol"/>
    <property type="evidence" value="ECO:0007669"/>
    <property type="project" value="TreeGrafter"/>
</dbReference>
<dbReference type="GO" id="GO:0005777">
    <property type="term" value="C:peroxisome"/>
    <property type="evidence" value="ECO:0007669"/>
    <property type="project" value="TreeGrafter"/>
</dbReference>
<keyword evidence="5" id="KW-0479">Metal-binding</keyword>
<feature type="chain" id="PRO_5003780659" description="NAD(+) diphosphatase" evidence="11">
    <location>
        <begin position="23"/>
        <end position="457"/>
    </location>
</feature>
<dbReference type="InterPro" id="IPR020084">
    <property type="entry name" value="NUDIX_hydrolase_CS"/>
</dbReference>
<evidence type="ECO:0000256" key="6">
    <source>
        <dbReference type="ARBA" id="ARBA00022801"/>
    </source>
</evidence>
<dbReference type="NCBIfam" id="NF001299">
    <property type="entry name" value="PRK00241.1"/>
    <property type="match status" value="1"/>
</dbReference>
<comment type="similarity">
    <text evidence="3">Belongs to the Nudix hydrolase family. NudC subfamily.</text>
</comment>
<comment type="cofactor">
    <cofactor evidence="2">
        <name>Zn(2+)</name>
        <dbReference type="ChEBI" id="CHEBI:29105"/>
    </cofactor>
</comment>
<evidence type="ECO:0000313" key="13">
    <source>
        <dbReference type="EMBL" id="EJT48915.1"/>
    </source>
</evidence>
<dbReference type="KEGG" id="tasa:A1Q1_02010"/>
<dbReference type="InterPro" id="IPR049734">
    <property type="entry name" value="NudC-like_C"/>
</dbReference>
<dbReference type="RefSeq" id="XP_014180493.1">
    <property type="nucleotide sequence ID" value="XM_014325018.1"/>
</dbReference>
<dbReference type="PANTHER" id="PTHR42904">
    <property type="entry name" value="NUDIX HYDROLASE, NUDC SUBFAMILY"/>
    <property type="match status" value="1"/>
</dbReference>
<gene>
    <name evidence="13" type="ORF">A1Q1_02010</name>
</gene>
<proteinExistence type="inferred from homology"/>
<dbReference type="PROSITE" id="PS51462">
    <property type="entry name" value="NUDIX"/>
    <property type="match status" value="1"/>
</dbReference>
<keyword evidence="6" id="KW-0378">Hydrolase</keyword>
<evidence type="ECO:0000313" key="14">
    <source>
        <dbReference type="Proteomes" id="UP000002748"/>
    </source>
</evidence>
<evidence type="ECO:0000259" key="12">
    <source>
        <dbReference type="PROSITE" id="PS51462"/>
    </source>
</evidence>
<dbReference type="PANTHER" id="PTHR42904:SF6">
    <property type="entry name" value="NAD-CAPPED RNA HYDROLASE NUDT12"/>
    <property type="match status" value="1"/>
</dbReference>
<evidence type="ECO:0000256" key="1">
    <source>
        <dbReference type="ARBA" id="ARBA00001946"/>
    </source>
</evidence>
<dbReference type="Pfam" id="PF00293">
    <property type="entry name" value="NUDIX"/>
    <property type="match status" value="1"/>
</dbReference>
<dbReference type="GO" id="GO:0035529">
    <property type="term" value="F:NADH pyrophosphatase activity"/>
    <property type="evidence" value="ECO:0007669"/>
    <property type="project" value="TreeGrafter"/>
</dbReference>
<dbReference type="CDD" id="cd03429">
    <property type="entry name" value="NUDIX_NADH_pyrophosphatase_Nudt13"/>
    <property type="match status" value="1"/>
</dbReference>
<keyword evidence="11" id="KW-0732">Signal</keyword>
<dbReference type="InterPro" id="IPR000086">
    <property type="entry name" value="NUDIX_hydrolase_dom"/>
</dbReference>
<dbReference type="GO" id="GO:0019677">
    <property type="term" value="P:NAD+ catabolic process"/>
    <property type="evidence" value="ECO:0007669"/>
    <property type="project" value="TreeGrafter"/>
</dbReference>
<feature type="region of interest" description="Disordered" evidence="10">
    <location>
        <begin position="185"/>
        <end position="205"/>
    </location>
</feature>
<dbReference type="OrthoDB" id="10249612at2759"/>
<comment type="cofactor">
    <cofactor evidence="1">
        <name>Mg(2+)</name>
        <dbReference type="ChEBI" id="CHEBI:18420"/>
    </cofactor>
</comment>
<evidence type="ECO:0000256" key="7">
    <source>
        <dbReference type="ARBA" id="ARBA00022842"/>
    </source>
</evidence>
<dbReference type="PROSITE" id="PS00893">
    <property type="entry name" value="NUDIX_BOX"/>
    <property type="match status" value="1"/>
</dbReference>
<name>J4UCX7_TRIAS</name>
<dbReference type="Proteomes" id="UP000002748">
    <property type="component" value="Unassembled WGS sequence"/>
</dbReference>
<dbReference type="SUPFAM" id="SSF55811">
    <property type="entry name" value="Nudix"/>
    <property type="match status" value="1"/>
</dbReference>
<feature type="compositionally biased region" description="Basic and acidic residues" evidence="10">
    <location>
        <begin position="187"/>
        <end position="198"/>
    </location>
</feature>
<feature type="signal peptide" evidence="11">
    <location>
        <begin position="1"/>
        <end position="22"/>
    </location>
</feature>
<accession>J4UCX7</accession>
<dbReference type="Gene3D" id="3.90.79.20">
    <property type="match status" value="1"/>
</dbReference>